<sequence length="143" mass="16728">MKAKEYLSQVYKINQRIDSKLEQLEVLKSLAMKVNTCFTHTKVSGENNEKSRMENTIVKIIDLSHEINDEVDRFIDLKAEIMETIHKVEDVNCQLLLEKRYINGKSWDEISKELNYSIRGVFKIHSKALKEIDKILKVCSKVQ</sequence>
<organism evidence="1 2">
    <name type="scientific">Caminicella sporogenes DSM 14501</name>
    <dbReference type="NCBI Taxonomy" id="1121266"/>
    <lineage>
        <taxon>Bacteria</taxon>
        <taxon>Bacillati</taxon>
        <taxon>Bacillota</taxon>
        <taxon>Clostridia</taxon>
        <taxon>Peptostreptococcales</taxon>
        <taxon>Caminicellaceae</taxon>
        <taxon>Caminicella</taxon>
    </lineage>
</organism>
<dbReference type="EMBL" id="FRAJ01000014">
    <property type="protein sequence ID" value="SHK31400.1"/>
    <property type="molecule type" value="Genomic_DNA"/>
</dbReference>
<accession>A0A1M6RG63</accession>
<name>A0A1M6RG63_9FIRM</name>
<dbReference type="InterPro" id="IPR010861">
    <property type="entry name" value="DUF1492"/>
</dbReference>
<keyword evidence="2" id="KW-1185">Reference proteome</keyword>
<dbReference type="RefSeq" id="WP_072967722.1">
    <property type="nucleotide sequence ID" value="NZ_FRAJ01000014.1"/>
</dbReference>
<dbReference type="STRING" id="1121266.SAMN02745883_01782"/>
<proteinExistence type="predicted"/>
<dbReference type="Proteomes" id="UP000184082">
    <property type="component" value="Unassembled WGS sequence"/>
</dbReference>
<dbReference type="InterPro" id="IPR013324">
    <property type="entry name" value="RNA_pol_sigma_r3/r4-like"/>
</dbReference>
<dbReference type="SUPFAM" id="SSF88659">
    <property type="entry name" value="Sigma3 and sigma4 domains of RNA polymerase sigma factors"/>
    <property type="match status" value="1"/>
</dbReference>
<dbReference type="Gene3D" id="1.20.140.160">
    <property type="match status" value="1"/>
</dbReference>
<protein>
    <recommendedName>
        <fullName evidence="3">RNA polymerase sigma factor, sigma-70 family</fullName>
    </recommendedName>
</protein>
<reference evidence="1 2" key="1">
    <citation type="submission" date="2016-11" db="EMBL/GenBank/DDBJ databases">
        <authorList>
            <person name="Jaros S."/>
            <person name="Januszkiewicz K."/>
            <person name="Wedrychowicz H."/>
        </authorList>
    </citation>
    <scope>NUCLEOTIDE SEQUENCE [LARGE SCALE GENOMIC DNA]</scope>
    <source>
        <strain evidence="1 2">DSM 14501</strain>
    </source>
</reference>
<evidence type="ECO:0008006" key="3">
    <source>
        <dbReference type="Google" id="ProtNLM"/>
    </source>
</evidence>
<dbReference type="Pfam" id="PF07374">
    <property type="entry name" value="DUF1492"/>
    <property type="match status" value="1"/>
</dbReference>
<gene>
    <name evidence="1" type="ORF">SAMN02745883_01782</name>
</gene>
<evidence type="ECO:0000313" key="2">
    <source>
        <dbReference type="Proteomes" id="UP000184082"/>
    </source>
</evidence>
<evidence type="ECO:0000313" key="1">
    <source>
        <dbReference type="EMBL" id="SHK31400.1"/>
    </source>
</evidence>
<dbReference type="AlphaFoldDB" id="A0A1M6RG63"/>